<evidence type="ECO:0000256" key="2">
    <source>
        <dbReference type="SAM" id="Phobius"/>
    </source>
</evidence>
<sequence>MVGNLRFKSPIRFPVGSFIGMDLKLGVSIISLFAVLNKVAGAYGMMAVLTGGTLAQPLSQLTMYLYSIATLVGVLWGLKKIAEENGPKVLFYAHLFALDHCVGTIFTSLFAVVWYIYVPHDGRRVANSDAQKEMMSEGSASSATFLDDAARKAAAQAVWKGERGFSAAVLMVGWLLKIYFILCLYSYALHLRRNTYATLPKTRPRGISLTFGQNPVHGTRASRAPLGARPQLATRRSLSGSSGHRYTHVRGNSLATDSGTETSMAETLWEEEGSERASTPVLGTGGGAVTTTTTTTTMTRPRRTSLIGMQNAVLVNSTTTTEGQSGTNSGIGEEKVRAGVGVAKTTTTRMNRSLSEGMLQRTDSYGSGANQASGKGGPGNASEGKADEDLTTLKTGGNGPVAAFR</sequence>
<dbReference type="AlphaFoldDB" id="A0A2X0KP41"/>
<feature type="region of interest" description="Disordered" evidence="1">
    <location>
        <begin position="350"/>
        <end position="405"/>
    </location>
</feature>
<dbReference type="PANTHER" id="PTHR28077">
    <property type="entry name" value="INOSITOL PHOSPHORYLCERAMIDE SYNTHASE REGULATORY SUBUNIT KEI1"/>
    <property type="match status" value="1"/>
</dbReference>
<evidence type="ECO:0000256" key="1">
    <source>
        <dbReference type="SAM" id="MobiDB-lite"/>
    </source>
</evidence>
<keyword evidence="2" id="KW-1133">Transmembrane helix</keyword>
<dbReference type="STRING" id="289078.A0A2X0KP41"/>
<name>A0A2X0KP41_9BASI</name>
<keyword evidence="4" id="KW-1185">Reference proteome</keyword>
<dbReference type="GO" id="GO:0000139">
    <property type="term" value="C:Golgi membrane"/>
    <property type="evidence" value="ECO:0007669"/>
    <property type="project" value="TreeGrafter"/>
</dbReference>
<dbReference type="EMBL" id="FMWP01000011">
    <property type="protein sequence ID" value="SCZ87841.1"/>
    <property type="molecule type" value="Genomic_DNA"/>
</dbReference>
<feature type="transmembrane region" description="Helical" evidence="2">
    <location>
        <begin position="165"/>
        <end position="187"/>
    </location>
</feature>
<dbReference type="PANTHER" id="PTHR28077:SF1">
    <property type="entry name" value="INOSITOL PHOSPHORYLCERAMIDE SYNTHASE REGULATORY SUBUNIT KEI1"/>
    <property type="match status" value="1"/>
</dbReference>
<proteinExistence type="predicted"/>
<dbReference type="GO" id="GO:0006673">
    <property type="term" value="P:inositol phosphoceramide metabolic process"/>
    <property type="evidence" value="ECO:0007669"/>
    <property type="project" value="InterPro"/>
</dbReference>
<feature type="transmembrane region" description="Helical" evidence="2">
    <location>
        <begin position="61"/>
        <end position="78"/>
    </location>
</feature>
<dbReference type="Pfam" id="PF08552">
    <property type="entry name" value="Kei1"/>
    <property type="match status" value="1"/>
</dbReference>
<reference evidence="4" key="1">
    <citation type="submission" date="2016-10" db="EMBL/GenBank/DDBJ databases">
        <authorList>
            <person name="Jeantristanb JTB J.-T."/>
            <person name="Ricardo R."/>
        </authorList>
    </citation>
    <scope>NUCLEOTIDE SEQUENCE [LARGE SCALE GENOMIC DNA]</scope>
</reference>
<accession>A0A2X0KP41</accession>
<gene>
    <name evidence="3" type="ORF">BZ3500_MVSOF-1268-A1-R1_CHR2-3G05309</name>
</gene>
<feature type="compositionally biased region" description="Polar residues" evidence="1">
    <location>
        <begin position="234"/>
        <end position="244"/>
    </location>
</feature>
<feature type="region of interest" description="Disordered" evidence="1">
    <location>
        <begin position="220"/>
        <end position="297"/>
    </location>
</feature>
<feature type="compositionally biased region" description="Polar residues" evidence="1">
    <location>
        <begin position="253"/>
        <end position="265"/>
    </location>
</feature>
<feature type="compositionally biased region" description="Polar residues" evidence="1">
    <location>
        <begin position="361"/>
        <end position="373"/>
    </location>
</feature>
<organism evidence="3 4">
    <name type="scientific">Microbotryum saponariae</name>
    <dbReference type="NCBI Taxonomy" id="289078"/>
    <lineage>
        <taxon>Eukaryota</taxon>
        <taxon>Fungi</taxon>
        <taxon>Dikarya</taxon>
        <taxon>Basidiomycota</taxon>
        <taxon>Pucciniomycotina</taxon>
        <taxon>Microbotryomycetes</taxon>
        <taxon>Microbotryales</taxon>
        <taxon>Microbotryaceae</taxon>
        <taxon>Microbotryum</taxon>
    </lineage>
</organism>
<keyword evidence="2" id="KW-0812">Transmembrane</keyword>
<feature type="transmembrane region" description="Helical" evidence="2">
    <location>
        <begin position="90"/>
        <end position="117"/>
    </location>
</feature>
<dbReference type="GO" id="GO:0070916">
    <property type="term" value="C:inositol phosphoceramide synthase complex"/>
    <property type="evidence" value="ECO:0007669"/>
    <property type="project" value="TreeGrafter"/>
</dbReference>
<dbReference type="OrthoDB" id="2536370at2759"/>
<dbReference type="GO" id="GO:0070917">
    <property type="term" value="F:inositol phosphoceramide synthase regulator activity"/>
    <property type="evidence" value="ECO:0007669"/>
    <property type="project" value="InterPro"/>
</dbReference>
<keyword evidence="2" id="KW-0472">Membrane</keyword>
<evidence type="ECO:0000313" key="3">
    <source>
        <dbReference type="EMBL" id="SCZ87841.1"/>
    </source>
</evidence>
<dbReference type="InterPro" id="IPR013862">
    <property type="entry name" value="Kei1"/>
</dbReference>
<dbReference type="Proteomes" id="UP000249723">
    <property type="component" value="Unassembled WGS sequence"/>
</dbReference>
<evidence type="ECO:0000313" key="4">
    <source>
        <dbReference type="Proteomes" id="UP000249723"/>
    </source>
</evidence>
<protein>
    <submittedName>
        <fullName evidence="3">BZ3500_MvSof-1268-A1-R1_Chr2-3g05309 protein</fullName>
    </submittedName>
</protein>